<name>A0A9W8JCQ3_9AGAR</name>
<evidence type="ECO:0000313" key="2">
    <source>
        <dbReference type="EMBL" id="KAJ2932222.1"/>
    </source>
</evidence>
<reference evidence="2" key="1">
    <citation type="submission" date="2022-06" db="EMBL/GenBank/DDBJ databases">
        <title>Genome Sequence of Candolleomyces eurysporus.</title>
        <authorList>
            <person name="Buettner E."/>
        </authorList>
    </citation>
    <scope>NUCLEOTIDE SEQUENCE</scope>
    <source>
        <strain evidence="2">VTCC 930004</strain>
    </source>
</reference>
<dbReference type="EMBL" id="JANBPK010000777">
    <property type="protein sequence ID" value="KAJ2932222.1"/>
    <property type="molecule type" value="Genomic_DNA"/>
</dbReference>
<dbReference type="OrthoDB" id="3050608at2759"/>
<feature type="compositionally biased region" description="Basic and acidic residues" evidence="1">
    <location>
        <begin position="34"/>
        <end position="44"/>
    </location>
</feature>
<accession>A0A9W8JCQ3</accession>
<protein>
    <submittedName>
        <fullName evidence="2">Uncharacterized protein</fullName>
    </submittedName>
</protein>
<keyword evidence="3" id="KW-1185">Reference proteome</keyword>
<dbReference type="AlphaFoldDB" id="A0A9W8JCQ3"/>
<feature type="region of interest" description="Disordered" evidence="1">
    <location>
        <begin position="10"/>
        <end position="44"/>
    </location>
</feature>
<sequence length="88" mass="9479">MDFLKKAALDQVMGGKDKKSDKTNTTAQGSSSSGKKDDSLDKGIDLFQEHVLKQGSQKNESAAQQATDDKIKSGIKSLFKMATGKDLK</sequence>
<dbReference type="PANTHER" id="PTHR40462:SF1">
    <property type="entry name" value="EXPRESSED PROTEIN"/>
    <property type="match status" value="1"/>
</dbReference>
<proteinExistence type="predicted"/>
<gene>
    <name evidence="2" type="ORF">H1R20_g4879</name>
</gene>
<organism evidence="2 3">
    <name type="scientific">Candolleomyces eurysporus</name>
    <dbReference type="NCBI Taxonomy" id="2828524"/>
    <lineage>
        <taxon>Eukaryota</taxon>
        <taxon>Fungi</taxon>
        <taxon>Dikarya</taxon>
        <taxon>Basidiomycota</taxon>
        <taxon>Agaricomycotina</taxon>
        <taxon>Agaricomycetes</taxon>
        <taxon>Agaricomycetidae</taxon>
        <taxon>Agaricales</taxon>
        <taxon>Agaricineae</taxon>
        <taxon>Psathyrellaceae</taxon>
        <taxon>Candolleomyces</taxon>
    </lineage>
</organism>
<evidence type="ECO:0000313" key="3">
    <source>
        <dbReference type="Proteomes" id="UP001140091"/>
    </source>
</evidence>
<feature type="non-terminal residue" evidence="2">
    <location>
        <position position="88"/>
    </location>
</feature>
<dbReference type="Proteomes" id="UP001140091">
    <property type="component" value="Unassembled WGS sequence"/>
</dbReference>
<evidence type="ECO:0000256" key="1">
    <source>
        <dbReference type="SAM" id="MobiDB-lite"/>
    </source>
</evidence>
<dbReference type="PANTHER" id="PTHR40462">
    <property type="entry name" value="CHROMOSOME 1, WHOLE GENOME SHOTGUN SEQUENCE"/>
    <property type="match status" value="1"/>
</dbReference>
<comment type="caution">
    <text evidence="2">The sequence shown here is derived from an EMBL/GenBank/DDBJ whole genome shotgun (WGS) entry which is preliminary data.</text>
</comment>